<keyword evidence="2 3" id="KW-0040">ANK repeat</keyword>
<dbReference type="Gene3D" id="1.25.40.20">
    <property type="entry name" value="Ankyrin repeat-containing domain"/>
    <property type="match status" value="2"/>
</dbReference>
<name>A0ABR4CLJ3_9HELO</name>
<dbReference type="SMART" id="SM00248">
    <property type="entry name" value="ANK"/>
    <property type="match status" value="5"/>
</dbReference>
<organism evidence="4 5">
    <name type="scientific">Oculimacula yallundae</name>
    <dbReference type="NCBI Taxonomy" id="86028"/>
    <lineage>
        <taxon>Eukaryota</taxon>
        <taxon>Fungi</taxon>
        <taxon>Dikarya</taxon>
        <taxon>Ascomycota</taxon>
        <taxon>Pezizomycotina</taxon>
        <taxon>Leotiomycetes</taxon>
        <taxon>Helotiales</taxon>
        <taxon>Ploettnerulaceae</taxon>
        <taxon>Oculimacula</taxon>
    </lineage>
</organism>
<comment type="caution">
    <text evidence="4">The sequence shown here is derived from an EMBL/GenBank/DDBJ whole genome shotgun (WGS) entry which is preliminary data.</text>
</comment>
<dbReference type="PRINTS" id="PR01415">
    <property type="entry name" value="ANKYRIN"/>
</dbReference>
<dbReference type="Pfam" id="PF00023">
    <property type="entry name" value="Ank"/>
    <property type="match status" value="1"/>
</dbReference>
<keyword evidence="1" id="KW-0677">Repeat</keyword>
<dbReference type="PROSITE" id="PS50297">
    <property type="entry name" value="ANK_REP_REGION"/>
    <property type="match status" value="3"/>
</dbReference>
<evidence type="ECO:0000256" key="1">
    <source>
        <dbReference type="ARBA" id="ARBA00022737"/>
    </source>
</evidence>
<sequence>MSVSKGHESLTRILLQSGVAVEAQDKSGVTALALAVAGGKIEHVRMLLDLGADVNKLPRTRYVIQESLLHVAVSSGDETMVELLLQAKAALRTHPMGTTELHIAARGGHIDIARRLLDIGAKLDSMADFGWTPLHYTALYGHVDVARLLLEGGAEPSPQDSDGKTPLELAIRDNIYPEMIKFLTEASVQASSVSGKHMG</sequence>
<feature type="repeat" description="ANK" evidence="3">
    <location>
        <begin position="27"/>
        <end position="59"/>
    </location>
</feature>
<dbReference type="SUPFAM" id="SSF48403">
    <property type="entry name" value="Ankyrin repeat"/>
    <property type="match status" value="1"/>
</dbReference>
<dbReference type="InterPro" id="IPR002110">
    <property type="entry name" value="Ankyrin_rpt"/>
</dbReference>
<dbReference type="Pfam" id="PF12796">
    <property type="entry name" value="Ank_2"/>
    <property type="match status" value="2"/>
</dbReference>
<dbReference type="Proteomes" id="UP001595075">
    <property type="component" value="Unassembled WGS sequence"/>
</dbReference>
<dbReference type="PANTHER" id="PTHR24198:SF165">
    <property type="entry name" value="ANKYRIN REPEAT-CONTAINING PROTEIN-RELATED"/>
    <property type="match status" value="1"/>
</dbReference>
<evidence type="ECO:0000313" key="4">
    <source>
        <dbReference type="EMBL" id="KAL2070039.1"/>
    </source>
</evidence>
<keyword evidence="5" id="KW-1185">Reference proteome</keyword>
<evidence type="ECO:0000256" key="2">
    <source>
        <dbReference type="ARBA" id="ARBA00023043"/>
    </source>
</evidence>
<evidence type="ECO:0000256" key="3">
    <source>
        <dbReference type="PROSITE-ProRule" id="PRU00023"/>
    </source>
</evidence>
<evidence type="ECO:0000313" key="5">
    <source>
        <dbReference type="Proteomes" id="UP001595075"/>
    </source>
</evidence>
<dbReference type="InterPro" id="IPR036770">
    <property type="entry name" value="Ankyrin_rpt-contain_sf"/>
</dbReference>
<gene>
    <name evidence="4" type="ORF">VTL71DRAFT_14719</name>
</gene>
<protein>
    <submittedName>
        <fullName evidence="4">Uncharacterized protein</fullName>
    </submittedName>
</protein>
<accession>A0ABR4CLJ3</accession>
<dbReference type="PANTHER" id="PTHR24198">
    <property type="entry name" value="ANKYRIN REPEAT AND PROTEIN KINASE DOMAIN-CONTAINING PROTEIN"/>
    <property type="match status" value="1"/>
</dbReference>
<feature type="repeat" description="ANK" evidence="3">
    <location>
        <begin position="129"/>
        <end position="161"/>
    </location>
</feature>
<reference evidence="4 5" key="1">
    <citation type="journal article" date="2024" name="Commun. Biol.">
        <title>Comparative genomic analysis of thermophilic fungi reveals convergent evolutionary adaptations and gene losses.</title>
        <authorList>
            <person name="Steindorff A.S."/>
            <person name="Aguilar-Pontes M.V."/>
            <person name="Robinson A.J."/>
            <person name="Andreopoulos B."/>
            <person name="LaButti K."/>
            <person name="Kuo A."/>
            <person name="Mondo S."/>
            <person name="Riley R."/>
            <person name="Otillar R."/>
            <person name="Haridas S."/>
            <person name="Lipzen A."/>
            <person name="Grimwood J."/>
            <person name="Schmutz J."/>
            <person name="Clum A."/>
            <person name="Reid I.D."/>
            <person name="Moisan M.C."/>
            <person name="Butler G."/>
            <person name="Nguyen T.T.M."/>
            <person name="Dewar K."/>
            <person name="Conant G."/>
            <person name="Drula E."/>
            <person name="Henrissat B."/>
            <person name="Hansel C."/>
            <person name="Singer S."/>
            <person name="Hutchinson M.I."/>
            <person name="de Vries R.P."/>
            <person name="Natvig D.O."/>
            <person name="Powell A.J."/>
            <person name="Tsang A."/>
            <person name="Grigoriev I.V."/>
        </authorList>
    </citation>
    <scope>NUCLEOTIDE SEQUENCE [LARGE SCALE GENOMIC DNA]</scope>
    <source>
        <strain evidence="4 5">CBS 494.80</strain>
    </source>
</reference>
<dbReference type="PROSITE" id="PS50088">
    <property type="entry name" value="ANK_REPEAT"/>
    <property type="match status" value="3"/>
</dbReference>
<dbReference type="EMBL" id="JAZHXI010000007">
    <property type="protein sequence ID" value="KAL2070039.1"/>
    <property type="molecule type" value="Genomic_DNA"/>
</dbReference>
<proteinExistence type="predicted"/>
<feature type="repeat" description="ANK" evidence="3">
    <location>
        <begin position="96"/>
        <end position="128"/>
    </location>
</feature>